<evidence type="ECO:0000256" key="4">
    <source>
        <dbReference type="ARBA" id="ARBA00022679"/>
    </source>
</evidence>
<dbReference type="Proteomes" id="UP000253606">
    <property type="component" value="Chromosome"/>
</dbReference>
<dbReference type="Gene3D" id="1.10.287.130">
    <property type="match status" value="1"/>
</dbReference>
<evidence type="ECO:0000313" key="11">
    <source>
        <dbReference type="Proteomes" id="UP000253606"/>
    </source>
</evidence>
<dbReference type="CDD" id="cd00082">
    <property type="entry name" value="HisKA"/>
    <property type="match status" value="1"/>
</dbReference>
<dbReference type="EC" id="2.7.13.3" evidence="2"/>
<evidence type="ECO:0000256" key="8">
    <source>
        <dbReference type="ARBA" id="ARBA00023012"/>
    </source>
</evidence>
<dbReference type="Pfam" id="PF02518">
    <property type="entry name" value="HATPase_c"/>
    <property type="match status" value="1"/>
</dbReference>
<dbReference type="Gene3D" id="3.30.450.20">
    <property type="entry name" value="PAS domain"/>
    <property type="match status" value="1"/>
</dbReference>
<keyword evidence="4" id="KW-0808">Transferase</keyword>
<dbReference type="InterPro" id="IPR036097">
    <property type="entry name" value="HisK_dim/P_sf"/>
</dbReference>
<name>A0A2Z5G153_9BACT</name>
<keyword evidence="11" id="KW-1185">Reference proteome</keyword>
<dbReference type="SUPFAM" id="SSF47384">
    <property type="entry name" value="Homodimeric domain of signal transducing histidine kinase"/>
    <property type="match status" value="1"/>
</dbReference>
<organism evidence="10 11">
    <name type="scientific">Acidisarcina polymorpha</name>
    <dbReference type="NCBI Taxonomy" id="2211140"/>
    <lineage>
        <taxon>Bacteria</taxon>
        <taxon>Pseudomonadati</taxon>
        <taxon>Acidobacteriota</taxon>
        <taxon>Terriglobia</taxon>
        <taxon>Terriglobales</taxon>
        <taxon>Acidobacteriaceae</taxon>
        <taxon>Acidisarcina</taxon>
    </lineage>
</organism>
<gene>
    <name evidence="10" type="ORF">ACPOL_3046</name>
</gene>
<keyword evidence="7" id="KW-0067">ATP-binding</keyword>
<evidence type="ECO:0000256" key="7">
    <source>
        <dbReference type="ARBA" id="ARBA00022840"/>
    </source>
</evidence>
<dbReference type="InterPro" id="IPR036890">
    <property type="entry name" value="HATPase_C_sf"/>
</dbReference>
<dbReference type="GO" id="GO:0005524">
    <property type="term" value="F:ATP binding"/>
    <property type="evidence" value="ECO:0007669"/>
    <property type="project" value="UniProtKB-KW"/>
</dbReference>
<comment type="catalytic activity">
    <reaction evidence="1">
        <text>ATP + protein L-histidine = ADP + protein N-phospho-L-histidine.</text>
        <dbReference type="EC" id="2.7.13.3"/>
    </reaction>
</comment>
<feature type="domain" description="Histidine kinase" evidence="9">
    <location>
        <begin position="189"/>
        <end position="365"/>
    </location>
</feature>
<dbReference type="Gene3D" id="3.30.565.10">
    <property type="entry name" value="Histidine kinase-like ATPase, C-terminal domain"/>
    <property type="match status" value="1"/>
</dbReference>
<dbReference type="InterPro" id="IPR003661">
    <property type="entry name" value="HisK_dim/P_dom"/>
</dbReference>
<evidence type="ECO:0000313" key="10">
    <source>
        <dbReference type="EMBL" id="AXC12345.1"/>
    </source>
</evidence>
<keyword evidence="3" id="KW-0597">Phosphoprotein</keyword>
<keyword evidence="6 10" id="KW-0418">Kinase</keyword>
<dbReference type="Pfam" id="PF00512">
    <property type="entry name" value="HisKA"/>
    <property type="match status" value="1"/>
</dbReference>
<dbReference type="SMART" id="SM00387">
    <property type="entry name" value="HATPase_c"/>
    <property type="match status" value="1"/>
</dbReference>
<evidence type="ECO:0000259" key="9">
    <source>
        <dbReference type="PROSITE" id="PS50109"/>
    </source>
</evidence>
<protein>
    <recommendedName>
        <fullName evidence="2">histidine kinase</fullName>
        <ecNumber evidence="2">2.7.13.3</ecNumber>
    </recommendedName>
</protein>
<evidence type="ECO:0000256" key="1">
    <source>
        <dbReference type="ARBA" id="ARBA00000085"/>
    </source>
</evidence>
<dbReference type="GO" id="GO:0000155">
    <property type="term" value="F:phosphorelay sensor kinase activity"/>
    <property type="evidence" value="ECO:0007669"/>
    <property type="project" value="InterPro"/>
</dbReference>
<dbReference type="InterPro" id="IPR005467">
    <property type="entry name" value="His_kinase_dom"/>
</dbReference>
<proteinExistence type="predicted"/>
<dbReference type="EMBL" id="CP030840">
    <property type="protein sequence ID" value="AXC12345.1"/>
    <property type="molecule type" value="Genomic_DNA"/>
</dbReference>
<dbReference type="PANTHER" id="PTHR43065">
    <property type="entry name" value="SENSOR HISTIDINE KINASE"/>
    <property type="match status" value="1"/>
</dbReference>
<dbReference type="AlphaFoldDB" id="A0A2Z5G153"/>
<dbReference type="OrthoDB" id="114013at2"/>
<dbReference type="PROSITE" id="PS50109">
    <property type="entry name" value="HIS_KIN"/>
    <property type="match status" value="1"/>
</dbReference>
<accession>A0A2Z5G153</accession>
<evidence type="ECO:0000256" key="5">
    <source>
        <dbReference type="ARBA" id="ARBA00022741"/>
    </source>
</evidence>
<dbReference type="PANTHER" id="PTHR43065:SF10">
    <property type="entry name" value="PEROXIDE STRESS-ACTIVATED HISTIDINE KINASE MAK3"/>
    <property type="match status" value="1"/>
</dbReference>
<dbReference type="SUPFAM" id="SSF55874">
    <property type="entry name" value="ATPase domain of HSP90 chaperone/DNA topoisomerase II/histidine kinase"/>
    <property type="match status" value="1"/>
</dbReference>
<dbReference type="KEGG" id="abas:ACPOL_3046"/>
<sequence length="604" mass="65924">MATEQIDNAEHEVDLPTLCCALADASAMAMAALSGPLHTLRYVNLAFCLLTGKSKDELVGTAFCGLTPSTNECAILMDRVAETGLADSHIGQEQGTHPLYWSYAMWPLLGRDHSHLGIMVQVTEAASLHDDAIAMNQALLLGSVRQHELTEAGELLNVQLQAAIILGKKTEEALIVSEKLASAGRMAAVLAHEINNPLAAVMNLLFLAQTIDDTPAPVHRYLKMADAELKRIAHITRQTLGFYRESSEPTTFLAATLLDSVIDLLQAKLVSTQVVVDRQCDDLLPITAVFGELRQVISNLMLNSLDAVGEGGRLSVRASSSRNPLDGSLRIRITIADDGQGIDAAVRHKIFQPFFTTKGSTGNGLDCGSANRSSKSMAAPSVCVPSQEVRKEQHFHWFCRFYPIKQISDCRKIYLINRGRRFNLPMQPLRAKLDLGIQLFYDSGVSVDKSFCAESCEVYAPPHSASRSSNVPRGARMESTSSYSTWRTLLLRSLRMTTWAACRERKLEVRAFLDAVGISRLNSLRRTDRARIAQRMWIVHFPWSNSMPNKICSAQEVSTSLVFLSIERAGHFSPLFGAAGVASCAGGVSVARCLVPLGAIGGRS</sequence>
<evidence type="ECO:0000256" key="3">
    <source>
        <dbReference type="ARBA" id="ARBA00022553"/>
    </source>
</evidence>
<dbReference type="SMART" id="SM00388">
    <property type="entry name" value="HisKA"/>
    <property type="match status" value="1"/>
</dbReference>
<keyword evidence="8" id="KW-0902">Two-component regulatory system</keyword>
<keyword evidence="5" id="KW-0547">Nucleotide-binding</keyword>
<evidence type="ECO:0000256" key="2">
    <source>
        <dbReference type="ARBA" id="ARBA00012438"/>
    </source>
</evidence>
<evidence type="ECO:0000256" key="6">
    <source>
        <dbReference type="ARBA" id="ARBA00022777"/>
    </source>
</evidence>
<reference evidence="10 11" key="1">
    <citation type="journal article" date="2018" name="Front. Microbiol.">
        <title>Hydrolytic Capabilities as a Key to Environmental Success: Chitinolytic and Cellulolytic Acidobacteria From Acidic Sub-arctic Soils and Boreal Peatlands.</title>
        <authorList>
            <person name="Belova S.E."/>
            <person name="Ravin N.V."/>
            <person name="Pankratov T.A."/>
            <person name="Rakitin A.L."/>
            <person name="Ivanova A.A."/>
            <person name="Beletsky A.V."/>
            <person name="Mardanov A.V."/>
            <person name="Sinninghe Damste J.S."/>
            <person name="Dedysh S.N."/>
        </authorList>
    </citation>
    <scope>NUCLEOTIDE SEQUENCE [LARGE SCALE GENOMIC DNA]</scope>
    <source>
        <strain evidence="10 11">SBC82</strain>
    </source>
</reference>
<dbReference type="InterPro" id="IPR003594">
    <property type="entry name" value="HATPase_dom"/>
</dbReference>